<dbReference type="PANTHER" id="PTHR20661:SF0">
    <property type="entry name" value="PHOSPHATIDYLINOSITOL-GLYCAN BIOSYNTHESIS CLASS W PROTEIN"/>
    <property type="match status" value="1"/>
</dbReference>
<feature type="transmembrane region" description="Helical" evidence="5">
    <location>
        <begin position="87"/>
        <end position="106"/>
    </location>
</feature>
<keyword evidence="3 5" id="KW-1133">Transmembrane helix</keyword>
<keyword evidence="2 5" id="KW-0812">Transmembrane</keyword>
<accession>A0A1E5UVY0</accession>
<protein>
    <recommendedName>
        <fullName evidence="8">GPI-anchored wall transfer protein 1</fullName>
    </recommendedName>
</protein>
<evidence type="ECO:0000313" key="6">
    <source>
        <dbReference type="EMBL" id="OEL17041.1"/>
    </source>
</evidence>
<evidence type="ECO:0000256" key="1">
    <source>
        <dbReference type="ARBA" id="ARBA00004141"/>
    </source>
</evidence>
<feature type="transmembrane region" description="Helical" evidence="5">
    <location>
        <begin position="208"/>
        <end position="227"/>
    </location>
</feature>
<evidence type="ECO:0000256" key="4">
    <source>
        <dbReference type="ARBA" id="ARBA00023136"/>
    </source>
</evidence>
<sequence>MEGRLLDKYLNPNKLLKEQFVSNLTGSSIWEIAALSTIVPALGFSGSGAAERRILPLFHHVLDNTRRDAAKKNDDKVLPVCKDWMQYFSTLVVDYLTVVLPVLLVFTVLAEWAYACAISLVILISVYIMFKRSQSHLKAGLSRLPSLRADISSYRVSVVLVTCLCILAVDFQIFPRRYAKAETYGGGIVKIILCLLLSSLNLCCHAQFGIYLMDLGVGSFVVANALVSRQARNMTSMSFRAALSSISPLVFLGFARIISTSGVDYQVHVGEYGVHWNFFFTLAAVSILTSIVRIHPKHCGLVGLLILAGYQIWLSSGLNEYLISDKRSADLISQNKEGIYSILGYWGMFLIGVSLGYYLFVDASSKGKNRNTQVVKVWVLAASFWILAIILDSYIERVSRRMVLSILTLAGFISHEKNLVLEDAFNQNMLGSFLLANILTGLVNLSVDTLSASSLTAFMILSVYTFTLCMVTGLAHFFGVRMKFW</sequence>
<dbReference type="InterPro" id="IPR009447">
    <property type="entry name" value="PIGW/GWT1"/>
</dbReference>
<feature type="transmembrane region" description="Helical" evidence="5">
    <location>
        <begin position="373"/>
        <end position="395"/>
    </location>
</feature>
<dbReference type="GO" id="GO:0006506">
    <property type="term" value="P:GPI anchor biosynthetic process"/>
    <property type="evidence" value="ECO:0007669"/>
    <property type="project" value="InterPro"/>
</dbReference>
<dbReference type="PIRSF" id="PIRSF017321">
    <property type="entry name" value="GWT1"/>
    <property type="match status" value="1"/>
</dbReference>
<proteinExistence type="predicted"/>
<dbReference type="GO" id="GO:0016020">
    <property type="term" value="C:membrane"/>
    <property type="evidence" value="ECO:0007669"/>
    <property type="project" value="UniProtKB-SubCell"/>
</dbReference>
<dbReference type="STRING" id="888268.A0A1E5UVY0"/>
<comment type="subcellular location">
    <subcellularLocation>
        <location evidence="1">Membrane</location>
        <topology evidence="1">Multi-pass membrane protein</topology>
    </subcellularLocation>
</comment>
<feature type="transmembrane region" description="Helical" evidence="5">
    <location>
        <begin position="151"/>
        <end position="174"/>
    </location>
</feature>
<dbReference type="OrthoDB" id="15270at2759"/>
<evidence type="ECO:0000313" key="7">
    <source>
        <dbReference type="Proteomes" id="UP000095767"/>
    </source>
</evidence>
<dbReference type="PANTHER" id="PTHR20661">
    <property type="entry name" value="PHOSPHATIDYLINOSITOL-GLYCAN BIOSYNTHESIS CLASS W PROTEIN"/>
    <property type="match status" value="1"/>
</dbReference>
<dbReference type="Proteomes" id="UP000095767">
    <property type="component" value="Unassembled WGS sequence"/>
</dbReference>
<dbReference type="AlphaFoldDB" id="A0A1E5UVY0"/>
<organism evidence="6 7">
    <name type="scientific">Dichanthelium oligosanthes</name>
    <dbReference type="NCBI Taxonomy" id="888268"/>
    <lineage>
        <taxon>Eukaryota</taxon>
        <taxon>Viridiplantae</taxon>
        <taxon>Streptophyta</taxon>
        <taxon>Embryophyta</taxon>
        <taxon>Tracheophyta</taxon>
        <taxon>Spermatophyta</taxon>
        <taxon>Magnoliopsida</taxon>
        <taxon>Liliopsida</taxon>
        <taxon>Poales</taxon>
        <taxon>Poaceae</taxon>
        <taxon>PACMAD clade</taxon>
        <taxon>Panicoideae</taxon>
        <taxon>Panicodae</taxon>
        <taxon>Paniceae</taxon>
        <taxon>Dichantheliinae</taxon>
        <taxon>Dichanthelium</taxon>
    </lineage>
</organism>
<dbReference type="Pfam" id="PF06423">
    <property type="entry name" value="GWT1"/>
    <property type="match status" value="3"/>
</dbReference>
<keyword evidence="7" id="KW-1185">Reference proteome</keyword>
<feature type="transmembrane region" description="Helical" evidence="5">
    <location>
        <begin position="112"/>
        <end position="130"/>
    </location>
</feature>
<feature type="transmembrane region" description="Helical" evidence="5">
    <location>
        <begin position="299"/>
        <end position="318"/>
    </location>
</feature>
<feature type="transmembrane region" description="Helical" evidence="5">
    <location>
        <begin position="338"/>
        <end position="361"/>
    </location>
</feature>
<keyword evidence="4 5" id="KW-0472">Membrane</keyword>
<feature type="transmembrane region" description="Helical" evidence="5">
    <location>
        <begin position="454"/>
        <end position="478"/>
    </location>
</feature>
<dbReference type="GO" id="GO:0072659">
    <property type="term" value="P:protein localization to plasma membrane"/>
    <property type="evidence" value="ECO:0007669"/>
    <property type="project" value="TreeGrafter"/>
</dbReference>
<name>A0A1E5UVY0_9POAL</name>
<evidence type="ECO:0008006" key="8">
    <source>
        <dbReference type="Google" id="ProtNLM"/>
    </source>
</evidence>
<gene>
    <name evidence="6" type="ORF">BAE44_0021941</name>
</gene>
<evidence type="ECO:0000256" key="2">
    <source>
        <dbReference type="ARBA" id="ARBA00022692"/>
    </source>
</evidence>
<dbReference type="EMBL" id="LWDX02061262">
    <property type="protein sequence ID" value="OEL17041.1"/>
    <property type="molecule type" value="Genomic_DNA"/>
</dbReference>
<feature type="transmembrane region" description="Helical" evidence="5">
    <location>
        <begin position="274"/>
        <end position="292"/>
    </location>
</feature>
<feature type="transmembrane region" description="Helical" evidence="5">
    <location>
        <begin position="239"/>
        <end position="259"/>
    </location>
</feature>
<reference evidence="6 7" key="1">
    <citation type="submission" date="2016-09" db="EMBL/GenBank/DDBJ databases">
        <title>The draft genome of Dichanthelium oligosanthes: A C3 panicoid grass species.</title>
        <authorList>
            <person name="Studer A.J."/>
            <person name="Schnable J.C."/>
            <person name="Brutnell T.P."/>
        </authorList>
    </citation>
    <scope>NUCLEOTIDE SEQUENCE [LARGE SCALE GENOMIC DNA]</scope>
    <source>
        <strain evidence="7">cv. Kellogg 1175</strain>
        <tissue evidence="6">Leaf</tissue>
    </source>
</reference>
<evidence type="ECO:0000256" key="3">
    <source>
        <dbReference type="ARBA" id="ARBA00022989"/>
    </source>
</evidence>
<dbReference type="GO" id="GO:0032216">
    <property type="term" value="F:glucosaminyl-phosphatidylinositol O-acyltransferase activity"/>
    <property type="evidence" value="ECO:0007669"/>
    <property type="project" value="TreeGrafter"/>
</dbReference>
<comment type="caution">
    <text evidence="6">The sequence shown here is derived from an EMBL/GenBank/DDBJ whole genome shotgun (WGS) entry which is preliminary data.</text>
</comment>
<evidence type="ECO:0000256" key="5">
    <source>
        <dbReference type="SAM" id="Phobius"/>
    </source>
</evidence>
<dbReference type="GO" id="GO:0005783">
    <property type="term" value="C:endoplasmic reticulum"/>
    <property type="evidence" value="ECO:0007669"/>
    <property type="project" value="TreeGrafter"/>
</dbReference>